<proteinExistence type="predicted"/>
<dbReference type="AlphaFoldDB" id="A0AAI9Y762"/>
<gene>
    <name evidence="1" type="ORF">CCUS01_15478</name>
</gene>
<accession>A0AAI9Y762</accession>
<keyword evidence="2" id="KW-1185">Reference proteome</keyword>
<sequence length="339" mass="37120">MVRSVYPVVPVRPVPLSFLFWSSICSLNLTCTGGRLAVSVHCSLELDVRTRDRHTPAAGLTVVTSNDSLGRKWQGGRAVKKEEGEVGPLHLGRHAARRGAGLLLLKTYIFPHLPLPLLRSYPPPFCLPPSRCLPVNILPPPSPPAVLARQPPPRSFLFHFQLAAASASVRILPRKSRPCSPPSSSSFPLFPISSYFSPSSSRSNSCKFSALSFCFFPLPCDAVANRSHFVTADRQYYNTCAALRSTPSTDTARDQVPSRLYEPSEVGPCQPPNPTPTRAVARRRSVLGAPSQAHRHHLNLTQPPAPIINRSSCLNTRRSIAVVTAQTRQSLPTIFQRNS</sequence>
<evidence type="ECO:0000313" key="2">
    <source>
        <dbReference type="Proteomes" id="UP001239213"/>
    </source>
</evidence>
<comment type="caution">
    <text evidence="1">The sequence shown here is derived from an EMBL/GenBank/DDBJ whole genome shotgun (WGS) entry which is preliminary data.</text>
</comment>
<evidence type="ECO:0000313" key="1">
    <source>
        <dbReference type="EMBL" id="KAK1484694.1"/>
    </source>
</evidence>
<name>A0AAI9Y762_9PEZI</name>
<dbReference type="Proteomes" id="UP001239213">
    <property type="component" value="Unassembled WGS sequence"/>
</dbReference>
<dbReference type="EMBL" id="MPDP01000076">
    <property type="protein sequence ID" value="KAK1484694.1"/>
    <property type="molecule type" value="Genomic_DNA"/>
</dbReference>
<reference evidence="1" key="1">
    <citation type="submission" date="2016-11" db="EMBL/GenBank/DDBJ databases">
        <title>The genome sequence of Colletotrichum cuscutae.</title>
        <authorList>
            <person name="Baroncelli R."/>
        </authorList>
    </citation>
    <scope>NUCLEOTIDE SEQUENCE</scope>
    <source>
        <strain evidence="1">IMI 304802</strain>
    </source>
</reference>
<organism evidence="1 2">
    <name type="scientific">Colletotrichum cuscutae</name>
    <dbReference type="NCBI Taxonomy" id="1209917"/>
    <lineage>
        <taxon>Eukaryota</taxon>
        <taxon>Fungi</taxon>
        <taxon>Dikarya</taxon>
        <taxon>Ascomycota</taxon>
        <taxon>Pezizomycotina</taxon>
        <taxon>Sordariomycetes</taxon>
        <taxon>Hypocreomycetidae</taxon>
        <taxon>Glomerellales</taxon>
        <taxon>Glomerellaceae</taxon>
        <taxon>Colletotrichum</taxon>
        <taxon>Colletotrichum acutatum species complex</taxon>
    </lineage>
</organism>
<protein>
    <submittedName>
        <fullName evidence="1">Uncharacterized protein</fullName>
    </submittedName>
</protein>